<dbReference type="GO" id="GO:0046872">
    <property type="term" value="F:metal ion binding"/>
    <property type="evidence" value="ECO:0007669"/>
    <property type="project" value="UniProtKB-KW"/>
</dbReference>
<evidence type="ECO:0000256" key="1">
    <source>
        <dbReference type="ARBA" id="ARBA00022723"/>
    </source>
</evidence>
<evidence type="ECO:0000256" key="2">
    <source>
        <dbReference type="ARBA" id="ARBA00022801"/>
    </source>
</evidence>
<keyword evidence="1" id="KW-0479">Metal-binding</keyword>
<evidence type="ECO:0000256" key="3">
    <source>
        <dbReference type="ARBA" id="ARBA00023004"/>
    </source>
</evidence>
<dbReference type="PANTHER" id="PTHR42988">
    <property type="entry name" value="PHOSPHOHYDROLASE"/>
    <property type="match status" value="1"/>
</dbReference>
<keyword evidence="8" id="KW-1185">Reference proteome</keyword>
<evidence type="ECO:0000259" key="6">
    <source>
        <dbReference type="Pfam" id="PF00149"/>
    </source>
</evidence>
<dbReference type="Pfam" id="PF00149">
    <property type="entry name" value="Metallophos"/>
    <property type="match status" value="1"/>
</dbReference>
<dbReference type="PANTHER" id="PTHR42988:SF2">
    <property type="entry name" value="CYCLIC NUCLEOTIDE PHOSPHODIESTERASE CBUA0032-RELATED"/>
    <property type="match status" value="1"/>
</dbReference>
<dbReference type="EMBL" id="JACHGY010000001">
    <property type="protein sequence ID" value="MBB6430836.1"/>
    <property type="molecule type" value="Genomic_DNA"/>
</dbReference>
<dbReference type="GO" id="GO:0016787">
    <property type="term" value="F:hydrolase activity"/>
    <property type="evidence" value="ECO:0007669"/>
    <property type="project" value="UniProtKB-KW"/>
</dbReference>
<reference evidence="7 8" key="1">
    <citation type="submission" date="2020-08" db="EMBL/GenBank/DDBJ databases">
        <title>Genomic Encyclopedia of Type Strains, Phase IV (KMG-IV): sequencing the most valuable type-strain genomes for metagenomic binning, comparative biology and taxonomic classification.</title>
        <authorList>
            <person name="Goeker M."/>
        </authorList>
    </citation>
    <scope>NUCLEOTIDE SEQUENCE [LARGE SCALE GENOMIC DNA]</scope>
    <source>
        <strain evidence="7 8">DSM 103725</strain>
    </source>
</reference>
<feature type="compositionally biased region" description="Polar residues" evidence="5">
    <location>
        <begin position="303"/>
        <end position="312"/>
    </location>
</feature>
<feature type="domain" description="Calcineurin-like phosphoesterase" evidence="6">
    <location>
        <begin position="1"/>
        <end position="224"/>
    </location>
</feature>
<evidence type="ECO:0000256" key="4">
    <source>
        <dbReference type="ARBA" id="ARBA00025742"/>
    </source>
</evidence>
<dbReference type="Proteomes" id="UP000541810">
    <property type="component" value="Unassembled WGS sequence"/>
</dbReference>
<keyword evidence="3" id="KW-0408">Iron</keyword>
<evidence type="ECO:0000313" key="7">
    <source>
        <dbReference type="EMBL" id="MBB6430836.1"/>
    </source>
</evidence>
<sequence>MKLIVLGDIHLFTLDVHPRRLVSKRLFAHTNLLMNRRHRFNHALLPDLVEHAKSLSPEMVLFSGDVSTSSLEREFEDLMDVVAPLVEAAPEGGVLVPGNHDRYTFKSRRVKRIEKILNQVMPDEFPHVRQLRPGWRLLALDSAIPNRMFSRGALGRDQFDAAVHAIREVPEDEALVVLCHYPCSLPPRVPSAWSHDLREAEALRRELTACRGRVIYIHGHIHKPWHALPSPPPRDGADPAKSSFNYGPAFECLNAGSPCMTSDKYPLGQGFWEIDLPDDPRAPLQTNHHVPMPVQPAEMGTAVNPSPTSASAGSRVRWIDSTSL</sequence>
<keyword evidence="2" id="KW-0378">Hydrolase</keyword>
<dbReference type="Gene3D" id="3.60.21.10">
    <property type="match status" value="1"/>
</dbReference>
<accession>A0A7X0H9V2</accession>
<feature type="region of interest" description="Disordered" evidence="5">
    <location>
        <begin position="276"/>
        <end position="324"/>
    </location>
</feature>
<comment type="similarity">
    <text evidence="4">Belongs to the cyclic nucleotide phosphodiesterase class-III family.</text>
</comment>
<name>A0A7X0H9V2_9BACT</name>
<evidence type="ECO:0000256" key="5">
    <source>
        <dbReference type="SAM" id="MobiDB-lite"/>
    </source>
</evidence>
<gene>
    <name evidence="7" type="ORF">HNQ40_002642</name>
</gene>
<dbReference type="InterPro" id="IPR004843">
    <property type="entry name" value="Calcineurin-like_PHP"/>
</dbReference>
<dbReference type="InterPro" id="IPR029052">
    <property type="entry name" value="Metallo-depent_PP-like"/>
</dbReference>
<comment type="caution">
    <text evidence="7">The sequence shown here is derived from an EMBL/GenBank/DDBJ whole genome shotgun (WGS) entry which is preliminary data.</text>
</comment>
<dbReference type="RefSeq" id="WP_184678330.1">
    <property type="nucleotide sequence ID" value="NZ_JACHGY010000001.1"/>
</dbReference>
<protein>
    <submittedName>
        <fullName evidence="7">3',5'-cyclic AMP phosphodiesterase CpdA</fullName>
    </submittedName>
</protein>
<organism evidence="7 8">
    <name type="scientific">Algisphaera agarilytica</name>
    <dbReference type="NCBI Taxonomy" id="1385975"/>
    <lineage>
        <taxon>Bacteria</taxon>
        <taxon>Pseudomonadati</taxon>
        <taxon>Planctomycetota</taxon>
        <taxon>Phycisphaerae</taxon>
        <taxon>Phycisphaerales</taxon>
        <taxon>Phycisphaeraceae</taxon>
        <taxon>Algisphaera</taxon>
    </lineage>
</organism>
<evidence type="ECO:0000313" key="8">
    <source>
        <dbReference type="Proteomes" id="UP000541810"/>
    </source>
</evidence>
<dbReference type="AlphaFoldDB" id="A0A7X0H9V2"/>
<proteinExistence type="inferred from homology"/>
<dbReference type="InterPro" id="IPR050884">
    <property type="entry name" value="CNP_phosphodiesterase-III"/>
</dbReference>
<dbReference type="SUPFAM" id="SSF56300">
    <property type="entry name" value="Metallo-dependent phosphatases"/>
    <property type="match status" value="1"/>
</dbReference>